<reference evidence="2 3" key="1">
    <citation type="submission" date="2018-09" db="EMBL/GenBank/DDBJ databases">
        <authorList>
            <person name="Zhu H."/>
        </authorList>
    </citation>
    <scope>NUCLEOTIDE SEQUENCE [LARGE SCALE GENOMIC DNA]</scope>
    <source>
        <strain evidence="2 3">K1W22B-8</strain>
    </source>
</reference>
<feature type="domain" description="RES" evidence="1">
    <location>
        <begin position="13"/>
        <end position="132"/>
    </location>
</feature>
<sequence>MQLWRLARAPYAALDGEGARRFGGRWNSPGKAAVYLSDHPALAVLEVLVHLDLPGELLPDDYTLLTIETAGASITAEDQHLRSAARARAAGDRFIETAAACLLSVPSVIVPEARNLVLNPSHPQAAQLTIARRRPFKFDPRLLLRP</sequence>
<evidence type="ECO:0000313" key="2">
    <source>
        <dbReference type="EMBL" id="RJF89057.1"/>
    </source>
</evidence>
<organism evidence="2 3">
    <name type="scientific">Oleomonas cavernae</name>
    <dbReference type="NCBI Taxonomy" id="2320859"/>
    <lineage>
        <taxon>Bacteria</taxon>
        <taxon>Pseudomonadati</taxon>
        <taxon>Pseudomonadota</taxon>
        <taxon>Alphaproteobacteria</taxon>
        <taxon>Acetobacterales</taxon>
        <taxon>Acetobacteraceae</taxon>
        <taxon>Oleomonas</taxon>
    </lineage>
</organism>
<accession>A0A418WGC7</accession>
<dbReference type="AlphaFoldDB" id="A0A418WGC7"/>
<evidence type="ECO:0000259" key="1">
    <source>
        <dbReference type="SMART" id="SM00953"/>
    </source>
</evidence>
<evidence type="ECO:0000313" key="3">
    <source>
        <dbReference type="Proteomes" id="UP000284605"/>
    </source>
</evidence>
<keyword evidence="3" id="KW-1185">Reference proteome</keyword>
<dbReference type="EMBL" id="QYUK01000011">
    <property type="protein sequence ID" value="RJF89057.1"/>
    <property type="molecule type" value="Genomic_DNA"/>
</dbReference>
<dbReference type="RefSeq" id="WP_119780221.1">
    <property type="nucleotide sequence ID" value="NZ_QYUK01000011.1"/>
</dbReference>
<dbReference type="InterPro" id="IPR014914">
    <property type="entry name" value="RES_dom"/>
</dbReference>
<comment type="caution">
    <text evidence="2">The sequence shown here is derived from an EMBL/GenBank/DDBJ whole genome shotgun (WGS) entry which is preliminary data.</text>
</comment>
<gene>
    <name evidence="2" type="ORF">D3874_20480</name>
</gene>
<dbReference type="SMART" id="SM00953">
    <property type="entry name" value="RES"/>
    <property type="match status" value="1"/>
</dbReference>
<name>A0A418WGC7_9PROT</name>
<protein>
    <submittedName>
        <fullName evidence="2">RES domain-containing protein</fullName>
    </submittedName>
</protein>
<proteinExistence type="predicted"/>
<dbReference type="Proteomes" id="UP000284605">
    <property type="component" value="Unassembled WGS sequence"/>
</dbReference>
<dbReference type="OrthoDB" id="9789501at2"/>
<dbReference type="Pfam" id="PF08808">
    <property type="entry name" value="RES"/>
    <property type="match status" value="1"/>
</dbReference>